<feature type="region of interest" description="Disordered" evidence="1">
    <location>
        <begin position="629"/>
        <end position="665"/>
    </location>
</feature>
<evidence type="ECO:0000256" key="2">
    <source>
        <dbReference type="SAM" id="SignalP"/>
    </source>
</evidence>
<gene>
    <name evidence="3" type="ORF">OXX778_LOCUS510</name>
</gene>
<keyword evidence="4" id="KW-1185">Reference proteome</keyword>
<dbReference type="GO" id="GO:0008061">
    <property type="term" value="F:chitin binding"/>
    <property type="evidence" value="ECO:0007669"/>
    <property type="project" value="InterPro"/>
</dbReference>
<dbReference type="AlphaFoldDB" id="A0A813LWR9"/>
<feature type="chain" id="PRO_5032769990" evidence="2">
    <location>
        <begin position="18"/>
        <end position="761"/>
    </location>
</feature>
<reference evidence="3" key="1">
    <citation type="submission" date="2021-02" db="EMBL/GenBank/DDBJ databases">
        <authorList>
            <person name="Nowell W R."/>
        </authorList>
    </citation>
    <scope>NUCLEOTIDE SEQUENCE</scope>
    <source>
        <strain evidence="3">Ploen Becks lab</strain>
    </source>
</reference>
<dbReference type="InterPro" id="IPR036508">
    <property type="entry name" value="Chitin-bd_dom_sf"/>
</dbReference>
<accession>A0A813LWR9</accession>
<evidence type="ECO:0000256" key="1">
    <source>
        <dbReference type="SAM" id="MobiDB-lite"/>
    </source>
</evidence>
<evidence type="ECO:0000313" key="4">
    <source>
        <dbReference type="Proteomes" id="UP000663879"/>
    </source>
</evidence>
<dbReference type="OrthoDB" id="10024657at2759"/>
<organism evidence="3 4">
    <name type="scientific">Brachionus calyciflorus</name>
    <dbReference type="NCBI Taxonomy" id="104777"/>
    <lineage>
        <taxon>Eukaryota</taxon>
        <taxon>Metazoa</taxon>
        <taxon>Spiralia</taxon>
        <taxon>Gnathifera</taxon>
        <taxon>Rotifera</taxon>
        <taxon>Eurotatoria</taxon>
        <taxon>Monogononta</taxon>
        <taxon>Pseudotrocha</taxon>
        <taxon>Ploima</taxon>
        <taxon>Brachionidae</taxon>
        <taxon>Brachionus</taxon>
    </lineage>
</organism>
<sequence>MLFWIFYGVNLLFAINALEHYSQNANSCIDSCYDGFKVKYKINLENGSEENQDSELVEVLERLKPEDSQYTDCSKNVLLRIPFHKLTEGTIAKIELEYGDIARGTTIHIGNSPTNDLNGGDQNTTLYNSEIYSNETDLTYYMSSENLCDQQVPLDGSVDLSRLLFLNESLSFINPKSKIAFFISEKWFRVDNLDRNTTLYFNNNYLFNFKKSKLSEKCEKHSLSDLNQASPYLYIGLNRVILNDKILPGSGLCKAEISFLNCFTNAEPDIDVDVNELKFKLNDSENITWVSPLSYMENSVMEHSPCSGQGVLKLTYDPSNMRRVARFDLEFGEILSGFTFNIGDSPTNNAYGGDTGTTSNSAEIHSNDNRFYVWLNTKYCGDTLLYKIEYNLIQSFDKLTFFISDQRIEVTNHRDFHEILKSPYLYNLNGQNVTCNCFDTRCYKGVNPDYDVYFGINRVIGGTYRPGVGLCSAKISWLRCGGEIKTNSRLVFSDFIDLHSTTDTTNQPETTLEITKTTESITETSSSTTTTIKTTQSTTESTTTTTETTSTIESTSTSTSTTTTTTSTSTITPETVETTTTTVATTTTSVSTTNGIVTSTTEETEEESELETTTINILDFLKNSTLEISKEKVDNDDEDESESDTETDSAKEDDEMDDDLEEDEKTRVFKGRLQKSRPLLIKKNVTMLEEIPNEAIAVKEESENYAKYCTDESIQNKIFYHEHKTDSNKFIYCEQVNRAIILLCPLNMKWSQEYVQCLQSV</sequence>
<evidence type="ECO:0000313" key="3">
    <source>
        <dbReference type="EMBL" id="CAF0707652.1"/>
    </source>
</evidence>
<dbReference type="EMBL" id="CAJNOC010000026">
    <property type="protein sequence ID" value="CAF0707652.1"/>
    <property type="molecule type" value="Genomic_DNA"/>
</dbReference>
<protein>
    <submittedName>
        <fullName evidence="3">Uncharacterized protein</fullName>
    </submittedName>
</protein>
<dbReference type="Proteomes" id="UP000663879">
    <property type="component" value="Unassembled WGS sequence"/>
</dbReference>
<feature type="region of interest" description="Disordered" evidence="1">
    <location>
        <begin position="516"/>
        <end position="581"/>
    </location>
</feature>
<comment type="caution">
    <text evidence="3">The sequence shown here is derived from an EMBL/GenBank/DDBJ whole genome shotgun (WGS) entry which is preliminary data.</text>
</comment>
<feature type="region of interest" description="Disordered" evidence="1">
    <location>
        <begin position="593"/>
        <end position="612"/>
    </location>
</feature>
<dbReference type="SUPFAM" id="SSF57625">
    <property type="entry name" value="Invertebrate chitin-binding proteins"/>
    <property type="match status" value="1"/>
</dbReference>
<proteinExistence type="predicted"/>
<name>A0A813LWR9_9BILA</name>
<keyword evidence="2" id="KW-0732">Signal</keyword>
<feature type="compositionally biased region" description="Acidic residues" evidence="1">
    <location>
        <begin position="634"/>
        <end position="663"/>
    </location>
</feature>
<feature type="signal peptide" evidence="2">
    <location>
        <begin position="1"/>
        <end position="17"/>
    </location>
</feature>